<feature type="transmembrane region" description="Helical" evidence="1">
    <location>
        <begin position="68"/>
        <end position="88"/>
    </location>
</feature>
<dbReference type="SMART" id="SM00014">
    <property type="entry name" value="acidPPc"/>
    <property type="match status" value="1"/>
</dbReference>
<feature type="transmembrane region" description="Helical" evidence="1">
    <location>
        <begin position="123"/>
        <end position="151"/>
    </location>
</feature>
<dbReference type="Proteomes" id="UP000759131">
    <property type="component" value="Unassembled WGS sequence"/>
</dbReference>
<gene>
    <name evidence="3" type="ORF">OSB1V03_LOCUS11842</name>
</gene>
<name>A0A7R9Q4Z5_9ACAR</name>
<keyword evidence="4" id="KW-1185">Reference proteome</keyword>
<dbReference type="Pfam" id="PF01569">
    <property type="entry name" value="PAP2"/>
    <property type="match status" value="1"/>
</dbReference>
<evidence type="ECO:0000313" key="4">
    <source>
        <dbReference type="Proteomes" id="UP000759131"/>
    </source>
</evidence>
<dbReference type="Gene3D" id="1.20.144.10">
    <property type="entry name" value="Phosphatidic acid phosphatase type 2/haloperoxidase"/>
    <property type="match status" value="1"/>
</dbReference>
<dbReference type="PANTHER" id="PTHR14969:SF13">
    <property type="entry name" value="AT30094P"/>
    <property type="match status" value="1"/>
</dbReference>
<dbReference type="GO" id="GO:0042392">
    <property type="term" value="F:sphingosine-1-phosphate phosphatase activity"/>
    <property type="evidence" value="ECO:0007669"/>
    <property type="project" value="TreeGrafter"/>
</dbReference>
<keyword evidence="1" id="KW-1133">Transmembrane helix</keyword>
<dbReference type="AlphaFoldDB" id="A0A7R9Q4Z5"/>
<dbReference type="InterPro" id="IPR000326">
    <property type="entry name" value="PAP2/HPO"/>
</dbReference>
<dbReference type="PANTHER" id="PTHR14969">
    <property type="entry name" value="SPHINGOSINE-1-PHOSPHATE PHOSPHOHYDROLASE"/>
    <property type="match status" value="1"/>
</dbReference>
<proteinExistence type="predicted"/>
<keyword evidence="1" id="KW-0472">Membrane</keyword>
<evidence type="ECO:0000259" key="2">
    <source>
        <dbReference type="SMART" id="SM00014"/>
    </source>
</evidence>
<dbReference type="EMBL" id="OC864039">
    <property type="protein sequence ID" value="CAD7631433.1"/>
    <property type="molecule type" value="Genomic_DNA"/>
</dbReference>
<protein>
    <recommendedName>
        <fullName evidence="2">Phosphatidic acid phosphatase type 2/haloperoxidase domain-containing protein</fullName>
    </recommendedName>
</protein>
<evidence type="ECO:0000313" key="3">
    <source>
        <dbReference type="EMBL" id="CAD7631433.1"/>
    </source>
</evidence>
<sequence>MKKHLLDYLKTIDQNISISVYRFGGKHIGSRVPSYQWLLKALEYSCHGIPWFAITIISLYLIPNNKTVAQLLIGLCLDIIFVAVIKATTRRRRPGYARQDDQMLVIGPDKHSLPSGHCSRATYVALFCANHSFMSLIIWMWCLCVCTSRVLLGRHHVFDVIAGVFVGYLLYCIQYIILTPIDTLLLWTVSALFNVGFTDTNDFD</sequence>
<feature type="transmembrane region" description="Helical" evidence="1">
    <location>
        <begin position="157"/>
        <end position="178"/>
    </location>
</feature>
<dbReference type="OrthoDB" id="10266771at2759"/>
<accession>A0A7R9Q4Z5</accession>
<keyword evidence="1" id="KW-0812">Transmembrane</keyword>
<dbReference type="EMBL" id="CAJPIZ010009464">
    <property type="protein sequence ID" value="CAG2111863.1"/>
    <property type="molecule type" value="Genomic_DNA"/>
</dbReference>
<reference evidence="3" key="1">
    <citation type="submission" date="2020-11" db="EMBL/GenBank/DDBJ databases">
        <authorList>
            <person name="Tran Van P."/>
        </authorList>
    </citation>
    <scope>NUCLEOTIDE SEQUENCE</scope>
</reference>
<organism evidence="3">
    <name type="scientific">Medioppia subpectinata</name>
    <dbReference type="NCBI Taxonomy" id="1979941"/>
    <lineage>
        <taxon>Eukaryota</taxon>
        <taxon>Metazoa</taxon>
        <taxon>Ecdysozoa</taxon>
        <taxon>Arthropoda</taxon>
        <taxon>Chelicerata</taxon>
        <taxon>Arachnida</taxon>
        <taxon>Acari</taxon>
        <taxon>Acariformes</taxon>
        <taxon>Sarcoptiformes</taxon>
        <taxon>Oribatida</taxon>
        <taxon>Brachypylina</taxon>
        <taxon>Oppioidea</taxon>
        <taxon>Oppiidae</taxon>
        <taxon>Medioppia</taxon>
    </lineage>
</organism>
<feature type="transmembrane region" description="Helical" evidence="1">
    <location>
        <begin position="41"/>
        <end position="62"/>
    </location>
</feature>
<feature type="domain" description="Phosphatidic acid phosphatase type 2/haloperoxidase" evidence="2">
    <location>
        <begin position="66"/>
        <end position="175"/>
    </location>
</feature>
<dbReference type="InterPro" id="IPR036938">
    <property type="entry name" value="PAP2/HPO_sf"/>
</dbReference>
<evidence type="ECO:0000256" key="1">
    <source>
        <dbReference type="SAM" id="Phobius"/>
    </source>
</evidence>
<dbReference type="SUPFAM" id="SSF48317">
    <property type="entry name" value="Acid phosphatase/Vanadium-dependent haloperoxidase"/>
    <property type="match status" value="1"/>
</dbReference>